<dbReference type="Proteomes" id="UP000606870">
    <property type="component" value="Unassembled WGS sequence"/>
</dbReference>
<dbReference type="RefSeq" id="WP_186502753.1">
    <property type="nucleotide sequence ID" value="NZ_JACOGK010000010.1"/>
</dbReference>
<feature type="transmembrane region" description="Helical" evidence="1">
    <location>
        <begin position="89"/>
        <end position="107"/>
    </location>
</feature>
<name>A0ABR6VIM0_9FIRM</name>
<organism evidence="2 3">
    <name type="scientific">Megasphaera hominis</name>
    <dbReference type="NCBI Taxonomy" id="159836"/>
    <lineage>
        <taxon>Bacteria</taxon>
        <taxon>Bacillati</taxon>
        <taxon>Bacillota</taxon>
        <taxon>Negativicutes</taxon>
        <taxon>Veillonellales</taxon>
        <taxon>Veillonellaceae</taxon>
        <taxon>Megasphaera</taxon>
    </lineage>
</organism>
<evidence type="ECO:0000313" key="2">
    <source>
        <dbReference type="EMBL" id="MBC3536550.1"/>
    </source>
</evidence>
<evidence type="ECO:0000256" key="1">
    <source>
        <dbReference type="SAM" id="Phobius"/>
    </source>
</evidence>
<comment type="caution">
    <text evidence="2">The sequence shown here is derived from an EMBL/GenBank/DDBJ whole genome shotgun (WGS) entry which is preliminary data.</text>
</comment>
<protein>
    <submittedName>
        <fullName evidence="2">DUF389 domain-containing protein</fullName>
    </submittedName>
</protein>
<feature type="transmembrane region" description="Helical" evidence="1">
    <location>
        <begin position="224"/>
        <end position="245"/>
    </location>
</feature>
<keyword evidence="1" id="KW-1133">Transmembrane helix</keyword>
<keyword evidence="1" id="KW-0472">Membrane</keyword>
<dbReference type="PANTHER" id="PTHR20992:SF9">
    <property type="entry name" value="AT15442P-RELATED"/>
    <property type="match status" value="1"/>
</dbReference>
<feature type="transmembrane region" description="Helical" evidence="1">
    <location>
        <begin position="152"/>
        <end position="174"/>
    </location>
</feature>
<keyword evidence="3" id="KW-1185">Reference proteome</keyword>
<accession>A0ABR6VIM0</accession>
<sequence length="456" mass="49838">MSNWKEVLDIRKDSAPISEIADRIEADSSVTGANLIILIMAILIASIGLNMNSVAVIIGAMLISPLMGGIVATGYGMATYDLHFLKRSVVKMSFQIVFALITSGLYFSLTPLTTPSPEMLARTAPTAWDVLIALCGGIAGAIGNTRKEKSNVIPGVAIATALMPPLCTAGYGLAMGSFKFFTGAIYLFFINGFFIAFSSFLIFKALKVPMAHDISEAHYHFQQHVLIAVGFIITIPSIYMAYLTVNDNIRDSQVQTFVSQDMDLDSANVVAYNLEDGTLNVDVVGMALSKADMEDLQKKLNHYTYLKDVKLRIVQGNVNSINQDQVQEIVNARLANAVKDSDGHSYKDLATQYYDSYKREVADQSVLQNLNKEAPVLFPDVQEITGSTLLHVDVEKKVMTATAFQAYVTVHSPMSPADASRLQRWISTQTSLPVILTVQQASTPSSFYGNGIDWNE</sequence>
<feature type="transmembrane region" description="Helical" evidence="1">
    <location>
        <begin position="127"/>
        <end position="145"/>
    </location>
</feature>
<feature type="transmembrane region" description="Helical" evidence="1">
    <location>
        <begin position="30"/>
        <end position="49"/>
    </location>
</feature>
<dbReference type="PANTHER" id="PTHR20992">
    <property type="entry name" value="AT15442P-RELATED"/>
    <property type="match status" value="1"/>
</dbReference>
<evidence type="ECO:0000313" key="3">
    <source>
        <dbReference type="Proteomes" id="UP000606870"/>
    </source>
</evidence>
<feature type="transmembrane region" description="Helical" evidence="1">
    <location>
        <begin position="55"/>
        <end position="77"/>
    </location>
</feature>
<dbReference type="EMBL" id="JACOGK010000010">
    <property type="protein sequence ID" value="MBC3536550.1"/>
    <property type="molecule type" value="Genomic_DNA"/>
</dbReference>
<reference evidence="2 3" key="1">
    <citation type="submission" date="2020-08" db="EMBL/GenBank/DDBJ databases">
        <authorList>
            <person name="Liu C."/>
            <person name="Sun Q."/>
        </authorList>
    </citation>
    <scope>NUCLEOTIDE SEQUENCE [LARGE SCALE GENOMIC DNA]</scope>
    <source>
        <strain evidence="2 3">NSJ-59</strain>
    </source>
</reference>
<keyword evidence="1" id="KW-0812">Transmembrane</keyword>
<dbReference type="InterPro" id="IPR005240">
    <property type="entry name" value="DUF389"/>
</dbReference>
<dbReference type="Pfam" id="PF04087">
    <property type="entry name" value="DUF389"/>
    <property type="match status" value="1"/>
</dbReference>
<gene>
    <name evidence="2" type="ORF">H8J70_04695</name>
</gene>
<feature type="transmembrane region" description="Helical" evidence="1">
    <location>
        <begin position="180"/>
        <end position="203"/>
    </location>
</feature>
<proteinExistence type="predicted"/>